<name>A0A1H3TVU7_9MICO</name>
<gene>
    <name evidence="1" type="ORF">SAMN05216554_4535</name>
</gene>
<organism evidence="1 2">
    <name type="scientific">Herbiconiux ginsengi</name>
    <dbReference type="NCBI Taxonomy" id="381665"/>
    <lineage>
        <taxon>Bacteria</taxon>
        <taxon>Bacillati</taxon>
        <taxon>Actinomycetota</taxon>
        <taxon>Actinomycetes</taxon>
        <taxon>Micrococcales</taxon>
        <taxon>Microbacteriaceae</taxon>
        <taxon>Herbiconiux</taxon>
    </lineage>
</organism>
<dbReference type="AlphaFoldDB" id="A0A1H3TVU7"/>
<dbReference type="Proteomes" id="UP000198891">
    <property type="component" value="Unassembled WGS sequence"/>
</dbReference>
<protein>
    <submittedName>
        <fullName evidence="1">Uncharacterized protein</fullName>
    </submittedName>
</protein>
<reference evidence="1 2" key="1">
    <citation type="submission" date="2016-10" db="EMBL/GenBank/DDBJ databases">
        <authorList>
            <person name="de Groot N.N."/>
        </authorList>
    </citation>
    <scope>NUCLEOTIDE SEQUENCE [LARGE SCALE GENOMIC DNA]</scope>
    <source>
        <strain evidence="1 2">CGMCC 4.3491</strain>
    </source>
</reference>
<evidence type="ECO:0000313" key="2">
    <source>
        <dbReference type="Proteomes" id="UP000198891"/>
    </source>
</evidence>
<proteinExistence type="predicted"/>
<accession>A0A1H3TVU7</accession>
<dbReference type="RefSeq" id="WP_175494529.1">
    <property type="nucleotide sequence ID" value="NZ_FNPZ01000008.1"/>
</dbReference>
<keyword evidence="2" id="KW-1185">Reference proteome</keyword>
<dbReference type="STRING" id="381665.SAMN05216554_4535"/>
<sequence length="224" mass="22876">MSPRTTERPRWLVASALGLAAFAAAIVVVGVVGGAAASQVESPIADGSEIALAPIVAAWPDGYSVTGTKSEPLYVEHITSTRDGNRFSLVIDVVAQGDSPLGVQHSEVRLQPDGAVRWTGGCTKTAAECLDDPGLRGFLSQAAVLGAIRRGVLSADATGTARTLHGHPVVCVSDAALHPDAPPVVDGLDPCFSISTGALLGHWSTPSAAFVGPTLAEGLVDEPR</sequence>
<evidence type="ECO:0000313" key="1">
    <source>
        <dbReference type="EMBL" id="SDZ54344.1"/>
    </source>
</evidence>
<dbReference type="EMBL" id="FNPZ01000008">
    <property type="protein sequence ID" value="SDZ54344.1"/>
    <property type="molecule type" value="Genomic_DNA"/>
</dbReference>